<organism evidence="1 2">
    <name type="scientific">Parendozoicomonas callyspongiae</name>
    <dbReference type="NCBI Taxonomy" id="2942213"/>
    <lineage>
        <taxon>Bacteria</taxon>
        <taxon>Pseudomonadati</taxon>
        <taxon>Pseudomonadota</taxon>
        <taxon>Gammaproteobacteria</taxon>
        <taxon>Oceanospirillales</taxon>
        <taxon>Endozoicomonadaceae</taxon>
        <taxon>Parendozoicomonas</taxon>
    </lineage>
</organism>
<comment type="caution">
    <text evidence="1">The sequence shown here is derived from an EMBL/GenBank/DDBJ whole genome shotgun (WGS) entry which is preliminary data.</text>
</comment>
<accession>A0ABT0PBX8</accession>
<evidence type="ECO:0000313" key="1">
    <source>
        <dbReference type="EMBL" id="MCL6268825.1"/>
    </source>
</evidence>
<keyword evidence="2" id="KW-1185">Reference proteome</keyword>
<dbReference type="EMBL" id="JAMFLX010000002">
    <property type="protein sequence ID" value="MCL6268825.1"/>
    <property type="molecule type" value="Genomic_DNA"/>
</dbReference>
<sequence length="86" mass="9772">MSGPRHIVEANYDIENLGERTLCTNMIQKGVDFEVLSNAHLSETCHICKAILDQRISNMPGHRKGRLPDQEPRQYELPICQLGLDI</sequence>
<dbReference type="Proteomes" id="UP001203338">
    <property type="component" value="Unassembled WGS sequence"/>
</dbReference>
<gene>
    <name evidence="1" type="ORF">M3P05_02525</name>
</gene>
<evidence type="ECO:0000313" key="2">
    <source>
        <dbReference type="Proteomes" id="UP001203338"/>
    </source>
</evidence>
<name>A0ABT0PBX8_9GAMM</name>
<proteinExistence type="predicted"/>
<reference evidence="1 2" key="1">
    <citation type="submission" date="2022-05" db="EMBL/GenBank/DDBJ databases">
        <authorList>
            <person name="Park J.-S."/>
        </authorList>
    </citation>
    <scope>NUCLEOTIDE SEQUENCE [LARGE SCALE GENOMIC DNA]</scope>
    <source>
        <strain evidence="1 2">2012CJ34-2</strain>
    </source>
</reference>
<dbReference type="RefSeq" id="WP_249697655.1">
    <property type="nucleotide sequence ID" value="NZ_JAMFLX010000002.1"/>
</dbReference>
<protein>
    <submittedName>
        <fullName evidence="1">Uncharacterized protein</fullName>
    </submittedName>
</protein>